<dbReference type="SUPFAM" id="SSF54695">
    <property type="entry name" value="POZ domain"/>
    <property type="match status" value="1"/>
</dbReference>
<evidence type="ECO:0000256" key="13">
    <source>
        <dbReference type="SAM" id="MobiDB-lite"/>
    </source>
</evidence>
<dbReference type="FunFam" id="3.30.160.60:FF:001072">
    <property type="entry name" value="zinc finger and BTB domain-containing protein 11"/>
    <property type="match status" value="1"/>
</dbReference>
<feature type="domain" description="C2H2-type" evidence="15">
    <location>
        <begin position="534"/>
        <end position="561"/>
    </location>
</feature>
<dbReference type="AlphaFoldDB" id="A0A8C4UCF0"/>
<keyword evidence="8" id="KW-0238">DNA-binding</keyword>
<comment type="subcellular location">
    <subcellularLocation>
        <location evidence="2">Nucleus</location>
        <location evidence="2">Nucleolus</location>
    </subcellularLocation>
</comment>
<feature type="domain" description="C2H2-type" evidence="15">
    <location>
        <begin position="792"/>
        <end position="819"/>
    </location>
</feature>
<dbReference type="SMART" id="SM00355">
    <property type="entry name" value="ZnF_C2H2"/>
    <property type="match status" value="12"/>
</dbReference>
<feature type="region of interest" description="Disordered" evidence="13">
    <location>
        <begin position="141"/>
        <end position="171"/>
    </location>
</feature>
<dbReference type="FunFam" id="3.30.710.10:FF:000070">
    <property type="entry name" value="zinc finger and BTB domain-containing protein 11"/>
    <property type="match status" value="1"/>
</dbReference>
<feature type="domain" description="C2H2-type" evidence="15">
    <location>
        <begin position="756"/>
        <end position="785"/>
    </location>
</feature>
<evidence type="ECO:0000256" key="8">
    <source>
        <dbReference type="ARBA" id="ARBA00023125"/>
    </source>
</evidence>
<dbReference type="Pfam" id="PF17921">
    <property type="entry name" value="Integrase_H2C2"/>
    <property type="match status" value="1"/>
</dbReference>
<organism evidence="16 17">
    <name type="scientific">Falco tinnunculus</name>
    <name type="common">Common kestrel</name>
    <dbReference type="NCBI Taxonomy" id="100819"/>
    <lineage>
        <taxon>Eukaryota</taxon>
        <taxon>Metazoa</taxon>
        <taxon>Chordata</taxon>
        <taxon>Craniata</taxon>
        <taxon>Vertebrata</taxon>
        <taxon>Euteleostomi</taxon>
        <taxon>Archelosauria</taxon>
        <taxon>Archosauria</taxon>
        <taxon>Dinosauria</taxon>
        <taxon>Saurischia</taxon>
        <taxon>Theropoda</taxon>
        <taxon>Coelurosauria</taxon>
        <taxon>Aves</taxon>
        <taxon>Neognathae</taxon>
        <taxon>Neoaves</taxon>
        <taxon>Telluraves</taxon>
        <taxon>Australaves</taxon>
        <taxon>Falconiformes</taxon>
        <taxon>Falconidae</taxon>
        <taxon>Falco</taxon>
    </lineage>
</organism>
<feature type="domain" description="C2H2-type" evidence="15">
    <location>
        <begin position="848"/>
        <end position="876"/>
    </location>
</feature>
<dbReference type="FunFam" id="3.30.160.60:FF:000971">
    <property type="entry name" value="Zinc finger and BTB domain-containing protein 11"/>
    <property type="match status" value="1"/>
</dbReference>
<dbReference type="Gene3D" id="1.10.340.70">
    <property type="match status" value="1"/>
</dbReference>
<reference evidence="16" key="1">
    <citation type="submission" date="2025-08" db="UniProtKB">
        <authorList>
            <consortium name="Ensembl"/>
        </authorList>
    </citation>
    <scope>IDENTIFICATION</scope>
</reference>
<evidence type="ECO:0000256" key="12">
    <source>
        <dbReference type="PROSITE-ProRule" id="PRU00042"/>
    </source>
</evidence>
<dbReference type="Proteomes" id="UP000694562">
    <property type="component" value="Unplaced"/>
</dbReference>
<feature type="domain" description="BTB" evidence="14">
    <location>
        <begin position="214"/>
        <end position="282"/>
    </location>
</feature>
<evidence type="ECO:0000256" key="5">
    <source>
        <dbReference type="ARBA" id="ARBA00022771"/>
    </source>
</evidence>
<dbReference type="GO" id="GO:0008270">
    <property type="term" value="F:zinc ion binding"/>
    <property type="evidence" value="ECO:0007669"/>
    <property type="project" value="UniProtKB-KW"/>
</dbReference>
<dbReference type="GO" id="GO:0005730">
    <property type="term" value="C:nucleolus"/>
    <property type="evidence" value="ECO:0007669"/>
    <property type="project" value="UniProtKB-SubCell"/>
</dbReference>
<feature type="domain" description="C2H2-type" evidence="15">
    <location>
        <begin position="585"/>
        <end position="612"/>
    </location>
</feature>
<protein>
    <recommendedName>
        <fullName evidence="11">Zinc finger and BTB domain-containing protein 11</fullName>
    </recommendedName>
</protein>
<feature type="domain" description="C2H2-type" evidence="15">
    <location>
        <begin position="728"/>
        <end position="755"/>
    </location>
</feature>
<feature type="domain" description="C2H2-type" evidence="15">
    <location>
        <begin position="506"/>
        <end position="533"/>
    </location>
</feature>
<dbReference type="FunFam" id="3.30.160.60:FF:000633">
    <property type="entry name" value="Zinc finger and BTB domain containing 11"/>
    <property type="match status" value="1"/>
</dbReference>
<feature type="domain" description="C2H2-type" evidence="15">
    <location>
        <begin position="669"/>
        <end position="696"/>
    </location>
</feature>
<dbReference type="FunFam" id="3.30.160.60:FF:001897">
    <property type="entry name" value="Zinc finger and BTB domain containing 11"/>
    <property type="match status" value="1"/>
</dbReference>
<evidence type="ECO:0000256" key="11">
    <source>
        <dbReference type="ARBA" id="ARBA00070996"/>
    </source>
</evidence>
<dbReference type="InterPro" id="IPR011333">
    <property type="entry name" value="SKP1/BTB/POZ_sf"/>
</dbReference>
<reference evidence="16" key="2">
    <citation type="submission" date="2025-09" db="UniProtKB">
        <authorList>
            <consortium name="Ensembl"/>
        </authorList>
    </citation>
    <scope>IDENTIFICATION</scope>
</reference>
<evidence type="ECO:0000313" key="17">
    <source>
        <dbReference type="Proteomes" id="UP000694562"/>
    </source>
</evidence>
<evidence type="ECO:0000256" key="2">
    <source>
        <dbReference type="ARBA" id="ARBA00004604"/>
    </source>
</evidence>
<accession>A0A8C4UCF0</accession>
<dbReference type="InterPro" id="IPR000210">
    <property type="entry name" value="BTB/POZ_dom"/>
</dbReference>
<evidence type="ECO:0000256" key="6">
    <source>
        <dbReference type="ARBA" id="ARBA00022833"/>
    </source>
</evidence>
<dbReference type="FunFam" id="3.30.160.60:FF:000997">
    <property type="entry name" value="Zinc finger and BTB domain-containing protein 11"/>
    <property type="match status" value="1"/>
</dbReference>
<sequence>MSSEESYLAILRYLTNEREPYAPGTEGNAKRKIRKAAACYVVRGGTLYYQRRQRDQQRFAELEVVLQAERRARLIRAAHLAPDGAHRTRLQTWQGLSQKYWWRGILKQVKDYIKECSKCQEKLDRSRSLSDPSEMLEELGLDAKSHEDSNETDDELNNATSIPAASPKPVKKKPIAKHELVFVDSKGLVKQSSSKHCLSVLNQLNQQRLSNQFCDVTLLIEGEEYKAHKSVLAANSEYFRELFIEKGAVSSHEAVVDLSGFCKSSFLPLLEFAYTSELTFDFCSMAEVAMLARHLFMSEVLEICENVHKQMEEKQITVYQKGDIQTVESTQNLAEQTEVETQPMDSAEQPELAASAVPVAVNGAPSSAGTEAAAPSAVEAMDTQSEIETYQNESGKANADTASEDSSGMLKQKDGQQSKEQSISVSLPESLASSQDDTYKSKLRQRSVSEGGYIRLHKGIEKKLQNRKTNPKSAIQQVAMKLVQRGKKMKQPKRETMENNEVEAQHKCTECGMVFQRRYALIMHTLKHERSKDYKCPLCKKEFQYGASLRAHLVRHTRKTEVNTTAAGVEETGMSSVKGRTKREFICDICGRTLPKLYSLRIHMLKHTGVKPHACKVCGKTFTYKHGLKMHLALHEVQKQFKCDLCEKSFVTKRSLQEHMSIHTGESKYLCSICGKSFHRASGLSKHIKKHQPKPEVRGYHCTQCEKSFYEARDLRQHMNKHLGVKPFQCQFCGKCYSWKKDWYSHVKSHSVTDPYRCNICGKEFYEKALYRRHVKKATHGKKGRAKQNLERICEHCGRKFTQLREYRRHMNNHEGVKPFECLTCGVAWADARSLKRHVRTHTGERPYVCPVCNEAYIDARTLRKHMTKFHRDYVPCKIMLEKDTLQFHNQGTQVEHAISILAADMQEQEAEISVDSSEIETVVVTGETLEAIEAVAASEECTSVSTLSDQSIMQVVNYVLAQQQGQKMAEVTHAIETVEVEVAHVTKVEEI</sequence>
<dbReference type="CDD" id="cd18202">
    <property type="entry name" value="BTB_POZ_ZBTB11"/>
    <property type="match status" value="1"/>
</dbReference>
<dbReference type="Pfam" id="PF13912">
    <property type="entry name" value="zf-C2H2_6"/>
    <property type="match status" value="3"/>
</dbReference>
<dbReference type="InterPro" id="IPR013087">
    <property type="entry name" value="Znf_C2H2_type"/>
</dbReference>
<feature type="compositionally biased region" description="Polar residues" evidence="13">
    <location>
        <begin position="418"/>
        <end position="436"/>
    </location>
</feature>
<feature type="domain" description="C2H2-type" evidence="15">
    <location>
        <begin position="641"/>
        <end position="668"/>
    </location>
</feature>
<dbReference type="PANTHER" id="PTHR24394:SF41">
    <property type="entry name" value="ZINC FINGER AND BTB DOMAIN CONTAINING 11"/>
    <property type="match status" value="1"/>
</dbReference>
<evidence type="ECO:0000256" key="10">
    <source>
        <dbReference type="ARBA" id="ARBA00023242"/>
    </source>
</evidence>
<dbReference type="SUPFAM" id="SSF57667">
    <property type="entry name" value="beta-beta-alpha zinc fingers"/>
    <property type="match status" value="7"/>
</dbReference>
<evidence type="ECO:0000259" key="14">
    <source>
        <dbReference type="PROSITE" id="PS50097"/>
    </source>
</evidence>
<dbReference type="InterPro" id="IPR041588">
    <property type="entry name" value="Integrase_H2C2"/>
</dbReference>
<dbReference type="PROSITE" id="PS00028">
    <property type="entry name" value="ZINC_FINGER_C2H2_1"/>
    <property type="match status" value="12"/>
</dbReference>
<feature type="region of interest" description="Disordered" evidence="13">
    <location>
        <begin position="363"/>
        <end position="444"/>
    </location>
</feature>
<feature type="compositionally biased region" description="Polar residues" evidence="13">
    <location>
        <begin position="382"/>
        <end position="406"/>
    </location>
</feature>
<evidence type="ECO:0000259" key="15">
    <source>
        <dbReference type="PROSITE" id="PS50157"/>
    </source>
</evidence>
<keyword evidence="5 12" id="KW-0863">Zinc-finger</keyword>
<dbReference type="GO" id="GO:0000981">
    <property type="term" value="F:DNA-binding transcription factor activity, RNA polymerase II-specific"/>
    <property type="evidence" value="ECO:0007669"/>
    <property type="project" value="TreeGrafter"/>
</dbReference>
<name>A0A8C4UCF0_FALTI</name>
<dbReference type="Ensembl" id="ENSFTIT00000008065.1">
    <property type="protein sequence ID" value="ENSFTIP00000007731.1"/>
    <property type="gene ID" value="ENSFTIG00000005186.1"/>
</dbReference>
<comment type="function">
    <text evidence="1">May be involved in transcriptional regulation.</text>
</comment>
<proteinExistence type="predicted"/>
<dbReference type="FunFam" id="3.30.160.60:FF:001553">
    <property type="entry name" value="Zinc finger and BTB domain containing 11"/>
    <property type="match status" value="1"/>
</dbReference>
<keyword evidence="4" id="KW-0677">Repeat</keyword>
<keyword evidence="6" id="KW-0862">Zinc</keyword>
<keyword evidence="17" id="KW-1185">Reference proteome</keyword>
<dbReference type="InterPro" id="IPR036236">
    <property type="entry name" value="Znf_C2H2_sf"/>
</dbReference>
<dbReference type="PANTHER" id="PTHR24394">
    <property type="entry name" value="ZINC FINGER PROTEIN"/>
    <property type="match status" value="1"/>
</dbReference>
<keyword evidence="10" id="KW-0539">Nucleus</keyword>
<keyword evidence="7" id="KW-0805">Transcription regulation</keyword>
<evidence type="ECO:0000256" key="4">
    <source>
        <dbReference type="ARBA" id="ARBA00022737"/>
    </source>
</evidence>
<dbReference type="SMART" id="SM00225">
    <property type="entry name" value="BTB"/>
    <property type="match status" value="1"/>
</dbReference>
<dbReference type="FunFam" id="1.10.340.70:FF:000002">
    <property type="entry name" value="Zinc finger and BTB domain-containing protein 11"/>
    <property type="match status" value="1"/>
</dbReference>
<dbReference type="Pfam" id="PF00651">
    <property type="entry name" value="BTB"/>
    <property type="match status" value="1"/>
</dbReference>
<dbReference type="InterPro" id="IPR048060">
    <property type="entry name" value="ZBTB11_BTB_POZ"/>
</dbReference>
<evidence type="ECO:0000256" key="1">
    <source>
        <dbReference type="ARBA" id="ARBA00003767"/>
    </source>
</evidence>
<dbReference type="Gene3D" id="3.30.710.10">
    <property type="entry name" value="Potassium Channel Kv1.1, Chain A"/>
    <property type="match status" value="1"/>
</dbReference>
<evidence type="ECO:0000256" key="3">
    <source>
        <dbReference type="ARBA" id="ARBA00022723"/>
    </source>
</evidence>
<dbReference type="Pfam" id="PF00096">
    <property type="entry name" value="zf-C2H2"/>
    <property type="match status" value="7"/>
</dbReference>
<dbReference type="PROSITE" id="PS50097">
    <property type="entry name" value="BTB"/>
    <property type="match status" value="1"/>
</dbReference>
<feature type="domain" description="C2H2-type" evidence="15">
    <location>
        <begin position="700"/>
        <end position="727"/>
    </location>
</feature>
<dbReference type="GO" id="GO:0003677">
    <property type="term" value="F:DNA binding"/>
    <property type="evidence" value="ECO:0007669"/>
    <property type="project" value="UniProtKB-KW"/>
</dbReference>
<keyword evidence="3" id="KW-0479">Metal-binding</keyword>
<feature type="domain" description="C2H2-type" evidence="15">
    <location>
        <begin position="820"/>
        <end position="847"/>
    </location>
</feature>
<dbReference type="FunFam" id="3.30.160.60:FF:001086">
    <property type="entry name" value="zinc finger and BTB domain-containing protein 11"/>
    <property type="match status" value="1"/>
</dbReference>
<keyword evidence="9" id="KW-0804">Transcription</keyword>
<dbReference type="PROSITE" id="PS50157">
    <property type="entry name" value="ZINC_FINGER_C2H2_2"/>
    <property type="match status" value="12"/>
</dbReference>
<evidence type="ECO:0000313" key="16">
    <source>
        <dbReference type="Ensembl" id="ENSFTIP00000007731.1"/>
    </source>
</evidence>
<evidence type="ECO:0000256" key="7">
    <source>
        <dbReference type="ARBA" id="ARBA00023015"/>
    </source>
</evidence>
<feature type="domain" description="C2H2-type" evidence="15">
    <location>
        <begin position="613"/>
        <end position="640"/>
    </location>
</feature>
<evidence type="ECO:0000256" key="9">
    <source>
        <dbReference type="ARBA" id="ARBA00023163"/>
    </source>
</evidence>
<dbReference type="Gene3D" id="3.30.160.60">
    <property type="entry name" value="Classic Zinc Finger"/>
    <property type="match status" value="10"/>
</dbReference>